<dbReference type="Proteomes" id="UP000324222">
    <property type="component" value="Unassembled WGS sequence"/>
</dbReference>
<proteinExistence type="predicted"/>
<evidence type="ECO:0000256" key="1">
    <source>
        <dbReference type="SAM" id="MobiDB-lite"/>
    </source>
</evidence>
<organism evidence="3 4">
    <name type="scientific">Portunus trituberculatus</name>
    <name type="common">Swimming crab</name>
    <name type="synonym">Neptunus trituberculatus</name>
    <dbReference type="NCBI Taxonomy" id="210409"/>
    <lineage>
        <taxon>Eukaryota</taxon>
        <taxon>Metazoa</taxon>
        <taxon>Ecdysozoa</taxon>
        <taxon>Arthropoda</taxon>
        <taxon>Crustacea</taxon>
        <taxon>Multicrustacea</taxon>
        <taxon>Malacostraca</taxon>
        <taxon>Eumalacostraca</taxon>
        <taxon>Eucarida</taxon>
        <taxon>Decapoda</taxon>
        <taxon>Pleocyemata</taxon>
        <taxon>Brachyura</taxon>
        <taxon>Eubrachyura</taxon>
        <taxon>Portunoidea</taxon>
        <taxon>Portunidae</taxon>
        <taxon>Portuninae</taxon>
        <taxon>Portunus</taxon>
    </lineage>
</organism>
<name>A0A5B7FAY4_PORTR</name>
<evidence type="ECO:0000313" key="4">
    <source>
        <dbReference type="Proteomes" id="UP000324222"/>
    </source>
</evidence>
<evidence type="ECO:0000313" key="3">
    <source>
        <dbReference type="EMBL" id="MPC42655.1"/>
    </source>
</evidence>
<dbReference type="AlphaFoldDB" id="A0A5B7FAY4"/>
<keyword evidence="4" id="KW-1185">Reference proteome</keyword>
<gene>
    <name evidence="3" type="ORF">E2C01_036282</name>
</gene>
<keyword evidence="2" id="KW-0732">Signal</keyword>
<protein>
    <recommendedName>
        <fullName evidence="5">Secreted protein</fullName>
    </recommendedName>
</protein>
<feature type="region of interest" description="Disordered" evidence="1">
    <location>
        <begin position="78"/>
        <end position="106"/>
    </location>
</feature>
<evidence type="ECO:0000256" key="2">
    <source>
        <dbReference type="SAM" id="SignalP"/>
    </source>
</evidence>
<feature type="signal peptide" evidence="2">
    <location>
        <begin position="1"/>
        <end position="18"/>
    </location>
</feature>
<sequence>MHGSLPYLGLISSSALLAQTILEVQLNPGAWLTHAGPRSQLAATTHGRPSVAAEAWVGAAWGGVRRGNPTGLAHHPCPAPPCPSVRPTRGGDGWGRGEGRLGEGATVATTDRSRTVILHKPSYFLKHN</sequence>
<reference evidence="3 4" key="1">
    <citation type="submission" date="2019-05" db="EMBL/GenBank/DDBJ databases">
        <title>Another draft genome of Portunus trituberculatus and its Hox gene families provides insights of decapod evolution.</title>
        <authorList>
            <person name="Jeong J.-H."/>
            <person name="Song I."/>
            <person name="Kim S."/>
            <person name="Choi T."/>
            <person name="Kim D."/>
            <person name="Ryu S."/>
            <person name="Kim W."/>
        </authorList>
    </citation>
    <scope>NUCLEOTIDE SEQUENCE [LARGE SCALE GENOMIC DNA]</scope>
    <source>
        <tissue evidence="3">Muscle</tissue>
    </source>
</reference>
<evidence type="ECO:0008006" key="5">
    <source>
        <dbReference type="Google" id="ProtNLM"/>
    </source>
</evidence>
<accession>A0A5B7FAY4</accession>
<comment type="caution">
    <text evidence="3">The sequence shown here is derived from an EMBL/GenBank/DDBJ whole genome shotgun (WGS) entry which is preliminary data.</text>
</comment>
<feature type="chain" id="PRO_5022932860" description="Secreted protein" evidence="2">
    <location>
        <begin position="19"/>
        <end position="128"/>
    </location>
</feature>
<dbReference type="EMBL" id="VSRR010005519">
    <property type="protein sequence ID" value="MPC42655.1"/>
    <property type="molecule type" value="Genomic_DNA"/>
</dbReference>